<dbReference type="Gene3D" id="2.60.40.1080">
    <property type="match status" value="1"/>
</dbReference>
<comment type="caution">
    <text evidence="2">The sequence shown here is derived from an EMBL/GenBank/DDBJ whole genome shotgun (WGS) entry which is preliminary data.</text>
</comment>
<evidence type="ECO:0000259" key="1">
    <source>
        <dbReference type="SMART" id="SM00635"/>
    </source>
</evidence>
<protein>
    <recommendedName>
        <fullName evidence="1">BIG2 domain-containing protein</fullName>
    </recommendedName>
</protein>
<gene>
    <name evidence="2" type="ORF">ASU35_11935</name>
</gene>
<keyword evidence="3" id="KW-1185">Reference proteome</keyword>
<reference evidence="2 3" key="1">
    <citation type="submission" date="2015-11" db="EMBL/GenBank/DDBJ databases">
        <title>Butyribacter intestini gen. nov., sp. nov., a butyric acid-producing bacterium of the family Lachnospiraceae isolated from the human faeces.</title>
        <authorList>
            <person name="Zou Y."/>
            <person name="Xue W."/>
            <person name="Luo G."/>
            <person name="Lv M."/>
        </authorList>
    </citation>
    <scope>NUCLEOTIDE SEQUENCE [LARGE SCALE GENOMIC DNA]</scope>
    <source>
        <strain evidence="2 3">ACET-33324</strain>
    </source>
</reference>
<organism evidence="2 3">
    <name type="scientific">Acetivibrio ethanolgignens</name>
    <dbReference type="NCBI Taxonomy" id="290052"/>
    <lineage>
        <taxon>Bacteria</taxon>
        <taxon>Bacillati</taxon>
        <taxon>Bacillota</taxon>
        <taxon>Clostridia</taxon>
        <taxon>Eubacteriales</taxon>
        <taxon>Oscillospiraceae</taxon>
        <taxon>Acetivibrio</taxon>
    </lineage>
</organism>
<evidence type="ECO:0000313" key="3">
    <source>
        <dbReference type="Proteomes" id="UP000054874"/>
    </source>
</evidence>
<dbReference type="EMBL" id="LNAM01000163">
    <property type="protein sequence ID" value="KSV58718.1"/>
    <property type="molecule type" value="Genomic_DNA"/>
</dbReference>
<accession>A0A0V8QE88</accession>
<dbReference type="Pfam" id="PF02368">
    <property type="entry name" value="Big_2"/>
    <property type="match status" value="1"/>
</dbReference>
<dbReference type="SUPFAM" id="SSF49373">
    <property type="entry name" value="Invasin/intimin cell-adhesion fragments"/>
    <property type="match status" value="1"/>
</dbReference>
<evidence type="ECO:0000313" key="2">
    <source>
        <dbReference type="EMBL" id="KSV58718.1"/>
    </source>
</evidence>
<proteinExistence type="predicted"/>
<dbReference type="InterPro" id="IPR003343">
    <property type="entry name" value="Big_2"/>
</dbReference>
<dbReference type="SMART" id="SM00635">
    <property type="entry name" value="BID_2"/>
    <property type="match status" value="1"/>
</dbReference>
<name>A0A0V8QE88_9FIRM</name>
<feature type="domain" description="BIG2" evidence="1">
    <location>
        <begin position="35"/>
        <end position="111"/>
    </location>
</feature>
<dbReference type="Proteomes" id="UP000054874">
    <property type="component" value="Unassembled WGS sequence"/>
</dbReference>
<sequence>MFIVGNFFAIVSKIIFAVVMMPVDTFSNQGYRSGHIIEMMVHPGGYVRQVIRRNLNSKLDMDNVAKVTYSTSNKTIATVSKSGKVTAKKAGAVSIKVKVTLKNGRTKTVTLKVKVE</sequence>
<dbReference type="AlphaFoldDB" id="A0A0V8QE88"/>
<dbReference type="InterPro" id="IPR008964">
    <property type="entry name" value="Invasin/intimin_cell_adhesion"/>
</dbReference>
<dbReference type="RefSeq" id="WP_058353038.1">
    <property type="nucleotide sequence ID" value="NZ_CABMMD010000163.1"/>
</dbReference>